<protein>
    <submittedName>
        <fullName evidence="1">Uncharacterized protein</fullName>
    </submittedName>
</protein>
<evidence type="ECO:0000313" key="2">
    <source>
        <dbReference type="Proteomes" id="UP000265520"/>
    </source>
</evidence>
<dbReference type="AlphaFoldDB" id="A0A392M7J1"/>
<sequence>MRFLQGCPQLKDLTAILLWFTDFQLAADYLNGMEELLPRLINTKLKGSYVPLEAVHHARNITTKLDHTDYARVPVFENMTTADISFEYVGRDKILSWFTQFLNNSAMLTDITLRIESKWVGNWKYSNPRVVRQLVLEALHLHLLK</sequence>
<dbReference type="Proteomes" id="UP000265520">
    <property type="component" value="Unassembled WGS sequence"/>
</dbReference>
<dbReference type="EMBL" id="LXQA010005099">
    <property type="protein sequence ID" value="MCH83386.1"/>
    <property type="molecule type" value="Genomic_DNA"/>
</dbReference>
<keyword evidence="2" id="KW-1185">Reference proteome</keyword>
<comment type="caution">
    <text evidence="1">The sequence shown here is derived from an EMBL/GenBank/DDBJ whole genome shotgun (WGS) entry which is preliminary data.</text>
</comment>
<feature type="unsure residue" description="I or L" evidence="1">
    <location>
        <position position="143"/>
    </location>
</feature>
<reference evidence="1 2" key="1">
    <citation type="journal article" date="2018" name="Front. Plant Sci.">
        <title>Red Clover (Trifolium pratense) and Zigzag Clover (T. medium) - A Picture of Genomic Similarities and Differences.</title>
        <authorList>
            <person name="Dluhosova J."/>
            <person name="Istvanek J."/>
            <person name="Nedelnik J."/>
            <person name="Repkova J."/>
        </authorList>
    </citation>
    <scope>NUCLEOTIDE SEQUENCE [LARGE SCALE GENOMIC DNA]</scope>
    <source>
        <strain evidence="2">cv. 10/8</strain>
        <tissue evidence="1">Leaf</tissue>
    </source>
</reference>
<organism evidence="1 2">
    <name type="scientific">Trifolium medium</name>
    <dbReference type="NCBI Taxonomy" id="97028"/>
    <lineage>
        <taxon>Eukaryota</taxon>
        <taxon>Viridiplantae</taxon>
        <taxon>Streptophyta</taxon>
        <taxon>Embryophyta</taxon>
        <taxon>Tracheophyta</taxon>
        <taxon>Spermatophyta</taxon>
        <taxon>Magnoliopsida</taxon>
        <taxon>eudicotyledons</taxon>
        <taxon>Gunneridae</taxon>
        <taxon>Pentapetalae</taxon>
        <taxon>rosids</taxon>
        <taxon>fabids</taxon>
        <taxon>Fabales</taxon>
        <taxon>Fabaceae</taxon>
        <taxon>Papilionoideae</taxon>
        <taxon>50 kb inversion clade</taxon>
        <taxon>NPAAA clade</taxon>
        <taxon>Hologalegina</taxon>
        <taxon>IRL clade</taxon>
        <taxon>Trifolieae</taxon>
        <taxon>Trifolium</taxon>
    </lineage>
</organism>
<gene>
    <name evidence="1" type="ORF">A2U01_0004206</name>
</gene>
<proteinExistence type="predicted"/>
<name>A0A392M7J1_9FABA</name>
<evidence type="ECO:0000313" key="1">
    <source>
        <dbReference type="EMBL" id="MCH83386.1"/>
    </source>
</evidence>
<accession>A0A392M7J1</accession>